<sequence length="63" mass="7604">MSNADLLMTKKPFAICSNIHKKKNRISHQPIHINRSHYEMFPKLGHYGTKLKWFEWIPYHLIN</sequence>
<gene>
    <name evidence="1" type="ORF">GMARGA_LOCUS25508</name>
</gene>
<feature type="non-terminal residue" evidence="1">
    <location>
        <position position="63"/>
    </location>
</feature>
<name>A0ABN7W1L7_GIGMA</name>
<evidence type="ECO:0000313" key="2">
    <source>
        <dbReference type="Proteomes" id="UP000789901"/>
    </source>
</evidence>
<reference evidence="1 2" key="1">
    <citation type="submission" date="2021-06" db="EMBL/GenBank/DDBJ databases">
        <authorList>
            <person name="Kallberg Y."/>
            <person name="Tangrot J."/>
            <person name="Rosling A."/>
        </authorList>
    </citation>
    <scope>NUCLEOTIDE SEQUENCE [LARGE SCALE GENOMIC DNA]</scope>
    <source>
        <strain evidence="1 2">120-4 pot B 10/14</strain>
    </source>
</reference>
<proteinExistence type="predicted"/>
<keyword evidence="2" id="KW-1185">Reference proteome</keyword>
<dbReference type="Proteomes" id="UP000789901">
    <property type="component" value="Unassembled WGS sequence"/>
</dbReference>
<comment type="caution">
    <text evidence="1">The sequence shown here is derived from an EMBL/GenBank/DDBJ whole genome shotgun (WGS) entry which is preliminary data.</text>
</comment>
<accession>A0ABN7W1L7</accession>
<organism evidence="1 2">
    <name type="scientific">Gigaspora margarita</name>
    <dbReference type="NCBI Taxonomy" id="4874"/>
    <lineage>
        <taxon>Eukaryota</taxon>
        <taxon>Fungi</taxon>
        <taxon>Fungi incertae sedis</taxon>
        <taxon>Mucoromycota</taxon>
        <taxon>Glomeromycotina</taxon>
        <taxon>Glomeromycetes</taxon>
        <taxon>Diversisporales</taxon>
        <taxon>Gigasporaceae</taxon>
        <taxon>Gigaspora</taxon>
    </lineage>
</organism>
<evidence type="ECO:0000313" key="1">
    <source>
        <dbReference type="EMBL" id="CAG8812180.1"/>
    </source>
</evidence>
<dbReference type="EMBL" id="CAJVQB010028335">
    <property type="protein sequence ID" value="CAG8812180.1"/>
    <property type="molecule type" value="Genomic_DNA"/>
</dbReference>
<protein>
    <submittedName>
        <fullName evidence="1">26940_t:CDS:1</fullName>
    </submittedName>
</protein>